<evidence type="ECO:0000313" key="8">
    <source>
        <dbReference type="Proteomes" id="UP001595729"/>
    </source>
</evidence>
<dbReference type="EMBL" id="JBHRXX010000001">
    <property type="protein sequence ID" value="MFC3682155.1"/>
    <property type="molecule type" value="Genomic_DNA"/>
</dbReference>
<keyword evidence="8" id="KW-1185">Reference proteome</keyword>
<dbReference type="InterPro" id="IPR011335">
    <property type="entry name" value="Restrct_endonuc-II-like"/>
</dbReference>
<dbReference type="SUPFAM" id="SSF52980">
    <property type="entry name" value="Restriction endonuclease-like"/>
    <property type="match status" value="1"/>
</dbReference>
<dbReference type="InterPro" id="IPR004603">
    <property type="entry name" value="DNA_mismatch_endonuc_vsr"/>
</dbReference>
<comment type="caution">
    <text evidence="7">The sequence shown here is derived from an EMBL/GenBank/DDBJ whole genome shotgun (WGS) entry which is preliminary data.</text>
</comment>
<evidence type="ECO:0000256" key="1">
    <source>
        <dbReference type="ARBA" id="ARBA00022722"/>
    </source>
</evidence>
<sequence length="136" mass="15714">MVDIVSPEKRSSMMGRIRGRDTQAEMLVRSYLHRAGLRFKANDRSLPGSPDLVFPKYRCAVFVHGCFWHRHRDCRLAAVPSTRVEFWNAKFAANLARDERANASLLALGWRTFTIWECEVQDLEILDALFWKVVCG</sequence>
<evidence type="ECO:0000256" key="4">
    <source>
        <dbReference type="ARBA" id="ARBA00022801"/>
    </source>
</evidence>
<keyword evidence="3 6" id="KW-0227">DNA damage</keyword>
<gene>
    <name evidence="7" type="ORF">ACFOPI_01045</name>
</gene>
<name>A0ABV7VXP0_9BURK</name>
<keyword evidence="1 6" id="KW-0540">Nuclease</keyword>
<dbReference type="Gene3D" id="3.40.960.10">
    <property type="entry name" value="VSR Endonuclease"/>
    <property type="match status" value="1"/>
</dbReference>
<comment type="similarity">
    <text evidence="6">Belongs to the vsr family.</text>
</comment>
<evidence type="ECO:0000256" key="6">
    <source>
        <dbReference type="PIRNR" id="PIRNR018267"/>
    </source>
</evidence>
<dbReference type="PIRSF" id="PIRSF018267">
    <property type="entry name" value="VSR_endonuc"/>
    <property type="match status" value="1"/>
</dbReference>
<evidence type="ECO:0000256" key="5">
    <source>
        <dbReference type="ARBA" id="ARBA00023204"/>
    </source>
</evidence>
<reference evidence="8" key="1">
    <citation type="journal article" date="2019" name="Int. J. Syst. Evol. Microbiol.">
        <title>The Global Catalogue of Microorganisms (GCM) 10K type strain sequencing project: providing services to taxonomists for standard genome sequencing and annotation.</title>
        <authorList>
            <consortium name="The Broad Institute Genomics Platform"/>
            <consortium name="The Broad Institute Genome Sequencing Center for Infectious Disease"/>
            <person name="Wu L."/>
            <person name="Ma J."/>
        </authorList>
    </citation>
    <scope>NUCLEOTIDE SEQUENCE [LARGE SCALE GENOMIC DNA]</scope>
    <source>
        <strain evidence="8">KCTC 42501</strain>
    </source>
</reference>
<proteinExistence type="inferred from homology"/>
<organism evidence="7 8">
    <name type="scientific">Hydrogenophaga luteola</name>
    <dbReference type="NCBI Taxonomy" id="1591122"/>
    <lineage>
        <taxon>Bacteria</taxon>
        <taxon>Pseudomonadati</taxon>
        <taxon>Pseudomonadota</taxon>
        <taxon>Betaproteobacteria</taxon>
        <taxon>Burkholderiales</taxon>
        <taxon>Comamonadaceae</taxon>
        <taxon>Hydrogenophaga</taxon>
    </lineage>
</organism>
<protein>
    <recommendedName>
        <fullName evidence="6">Very short patch repair endonuclease</fullName>
        <ecNumber evidence="6">3.1.-.-</ecNumber>
    </recommendedName>
</protein>
<keyword evidence="5 6" id="KW-0234">DNA repair</keyword>
<keyword evidence="4 6" id="KW-0378">Hydrolase</keyword>
<evidence type="ECO:0000256" key="2">
    <source>
        <dbReference type="ARBA" id="ARBA00022759"/>
    </source>
</evidence>
<accession>A0ABV7VXP0</accession>
<evidence type="ECO:0000313" key="7">
    <source>
        <dbReference type="EMBL" id="MFC3682155.1"/>
    </source>
</evidence>
<dbReference type="CDD" id="cd00221">
    <property type="entry name" value="Vsr"/>
    <property type="match status" value="1"/>
</dbReference>
<dbReference type="EC" id="3.1.-.-" evidence="6"/>
<dbReference type="GO" id="GO:0004519">
    <property type="term" value="F:endonuclease activity"/>
    <property type="evidence" value="ECO:0007669"/>
    <property type="project" value="UniProtKB-KW"/>
</dbReference>
<dbReference type="RefSeq" id="WP_382169870.1">
    <property type="nucleotide sequence ID" value="NZ_JBHRXX010000001.1"/>
</dbReference>
<dbReference type="Pfam" id="PF03852">
    <property type="entry name" value="Vsr"/>
    <property type="match status" value="1"/>
</dbReference>
<keyword evidence="2 6" id="KW-0255">Endonuclease</keyword>
<comment type="function">
    <text evidence="6">May nick specific sequences that contain T:G mispairs resulting from m5C-deamination.</text>
</comment>
<evidence type="ECO:0000256" key="3">
    <source>
        <dbReference type="ARBA" id="ARBA00022763"/>
    </source>
</evidence>
<dbReference type="Proteomes" id="UP001595729">
    <property type="component" value="Unassembled WGS sequence"/>
</dbReference>
<dbReference type="NCBIfam" id="TIGR00632">
    <property type="entry name" value="vsr"/>
    <property type="match status" value="1"/>
</dbReference>